<protein>
    <submittedName>
        <fullName evidence="1">Uncharacterized protein</fullName>
    </submittedName>
</protein>
<dbReference type="EMBL" id="JACCBM010000001">
    <property type="protein sequence ID" value="NYD68871.1"/>
    <property type="molecule type" value="Genomic_DNA"/>
</dbReference>
<reference evidence="1 2" key="1">
    <citation type="submission" date="2020-07" db="EMBL/GenBank/DDBJ databases">
        <title>Sequencing the genomes of 1000 actinobacteria strains.</title>
        <authorList>
            <person name="Klenk H.-P."/>
        </authorList>
    </citation>
    <scope>NUCLEOTIDE SEQUENCE [LARGE SCALE GENOMIC DNA]</scope>
    <source>
        <strain evidence="1 2">DSM 26474</strain>
    </source>
</reference>
<proteinExistence type="predicted"/>
<sequence length="126" mass="13391">MRNDALIRHTPLNTSWVEPVILAGVTTPALAASGLSTPTVDVAAAIISDGVLVTVEFQDFYGQRVLLGYTLSGFLPADGHFVKIFQADPSETGIRITGNVFSIFRVTAVVDGQEIRAEVPAPGQTH</sequence>
<accession>A0A852SKI6</accession>
<gene>
    <name evidence="1" type="ORF">BJ984_000029</name>
</gene>
<evidence type="ECO:0000313" key="1">
    <source>
        <dbReference type="EMBL" id="NYD68871.1"/>
    </source>
</evidence>
<evidence type="ECO:0000313" key="2">
    <source>
        <dbReference type="Proteomes" id="UP000549913"/>
    </source>
</evidence>
<organism evidence="1 2">
    <name type="scientific">Herbiconiux flava</name>
    <dbReference type="NCBI Taxonomy" id="881268"/>
    <lineage>
        <taxon>Bacteria</taxon>
        <taxon>Bacillati</taxon>
        <taxon>Actinomycetota</taxon>
        <taxon>Actinomycetes</taxon>
        <taxon>Micrococcales</taxon>
        <taxon>Microbacteriaceae</taxon>
        <taxon>Herbiconiux</taxon>
    </lineage>
</organism>
<dbReference type="Proteomes" id="UP000549913">
    <property type="component" value="Unassembled WGS sequence"/>
</dbReference>
<keyword evidence="2" id="KW-1185">Reference proteome</keyword>
<dbReference type="AlphaFoldDB" id="A0A852SKI6"/>
<comment type="caution">
    <text evidence="1">The sequence shown here is derived from an EMBL/GenBank/DDBJ whole genome shotgun (WGS) entry which is preliminary data.</text>
</comment>
<name>A0A852SKI6_9MICO</name>
<dbReference type="RefSeq" id="WP_179546305.1">
    <property type="nucleotide sequence ID" value="NZ_BSEW01000001.1"/>
</dbReference>